<reference evidence="2 3" key="1">
    <citation type="submission" date="2019-09" db="EMBL/GenBank/DDBJ databases">
        <title>NBRP : Genome information of microbial organism related human and environment.</title>
        <authorList>
            <person name="Hattori M."/>
            <person name="Oshima K."/>
            <person name="Inaba H."/>
            <person name="Suda W."/>
            <person name="Sakamoto M."/>
            <person name="Iino T."/>
            <person name="Kitahara M."/>
            <person name="Oshida Y."/>
            <person name="Iida T."/>
            <person name="Kudo T."/>
            <person name="Itoh T."/>
            <person name="Ohkuma M."/>
        </authorList>
    </citation>
    <scope>NUCLEOTIDE SEQUENCE [LARGE SCALE GENOMIC DNA]</scope>
    <source>
        <strain evidence="2 3">Mie-1</strain>
    </source>
</reference>
<feature type="transmembrane region" description="Helical" evidence="1">
    <location>
        <begin position="28"/>
        <end position="52"/>
    </location>
</feature>
<proteinExistence type="predicted"/>
<organism evidence="2 3">
    <name type="scientific">Iodidimonas gelatinilytica</name>
    <dbReference type="NCBI Taxonomy" id="1236966"/>
    <lineage>
        <taxon>Bacteria</taxon>
        <taxon>Pseudomonadati</taxon>
        <taxon>Pseudomonadota</taxon>
        <taxon>Alphaproteobacteria</taxon>
        <taxon>Iodidimonadales</taxon>
        <taxon>Iodidimonadaceae</taxon>
        <taxon>Iodidimonas</taxon>
    </lineage>
</organism>
<dbReference type="EMBL" id="BKCM01000002">
    <property type="protein sequence ID" value="GEQ99722.1"/>
    <property type="molecule type" value="Genomic_DNA"/>
</dbReference>
<evidence type="ECO:0000313" key="3">
    <source>
        <dbReference type="Proteomes" id="UP000325187"/>
    </source>
</evidence>
<evidence type="ECO:0000313" key="2">
    <source>
        <dbReference type="EMBL" id="GEQ99722.1"/>
    </source>
</evidence>
<keyword evidence="3" id="KW-1185">Reference proteome</keyword>
<keyword evidence="1" id="KW-0472">Membrane</keyword>
<evidence type="ECO:0000256" key="1">
    <source>
        <dbReference type="SAM" id="Phobius"/>
    </source>
</evidence>
<dbReference type="RefSeq" id="WP_150001657.1">
    <property type="nucleotide sequence ID" value="NZ_BKCM01000002.1"/>
</dbReference>
<protein>
    <recommendedName>
        <fullName evidence="4">ABC3 transporter permease protein domain-containing protein</fullName>
    </recommendedName>
</protein>
<sequence length="63" mass="6591">MALVLGGIGGYLVVQHVLEINFVVMPGIMALVVTLSVLATVAFGLISTWTALSVRPARLLRAA</sequence>
<evidence type="ECO:0008006" key="4">
    <source>
        <dbReference type="Google" id="ProtNLM"/>
    </source>
</evidence>
<name>A0A5A7MUN9_9PROT</name>
<gene>
    <name evidence="2" type="ORF">JCM17845_03460</name>
</gene>
<comment type="caution">
    <text evidence="2">The sequence shown here is derived from an EMBL/GenBank/DDBJ whole genome shotgun (WGS) entry which is preliminary data.</text>
</comment>
<dbReference type="AlphaFoldDB" id="A0A5A7MUN9"/>
<accession>A0A5A7MUN9</accession>
<keyword evidence="1" id="KW-1133">Transmembrane helix</keyword>
<keyword evidence="1" id="KW-0812">Transmembrane</keyword>
<dbReference type="Proteomes" id="UP000325187">
    <property type="component" value="Unassembled WGS sequence"/>
</dbReference>